<evidence type="ECO:0000313" key="2">
    <source>
        <dbReference type="EMBL" id="AZQ32380.1"/>
    </source>
</evidence>
<proteinExistence type="predicted"/>
<accession>A0A3S5HT91</accession>
<organism evidence="2 3">
    <name type="scientific">Streptomyces cyaneochromogenes</name>
    <dbReference type="NCBI Taxonomy" id="2496836"/>
    <lineage>
        <taxon>Bacteria</taxon>
        <taxon>Bacillati</taxon>
        <taxon>Actinomycetota</taxon>
        <taxon>Actinomycetes</taxon>
        <taxon>Kitasatosporales</taxon>
        <taxon>Streptomycetaceae</taxon>
        <taxon>Streptomyces</taxon>
    </lineage>
</organism>
<sequence>MSQTAHDVGRPAQELRASGGRPVAPFPAAQTLILTDLDGTLLPANAPSSDMARHQADLHDLCRLLLAQPHCAVVCVTGRRALNARDILAAPLWIAGVHGAELLAPYAGAPLPHPRMSRPLPEVRRLARDILELDLCPAEMHVEDKGVVLAVHHPHLPADRAAVPLARLISLARASGLVVVAGRGWTEIRPPCPPHKGDVVVEMVRRWRPRRVIVAGDDHSDVAMFDAAGRLREAGLVEQAICVAVSTPGAAPECIRRAHVVLEGPAECRAWFRGGAHRFTAPTRTAGWVGRRTRPEDDRG</sequence>
<dbReference type="AlphaFoldDB" id="A0A3S5HT91"/>
<dbReference type="RefSeq" id="WP_126388012.1">
    <property type="nucleotide sequence ID" value="NZ_CP034539.1"/>
</dbReference>
<dbReference type="OrthoDB" id="9816160at2"/>
<dbReference type="Proteomes" id="UP000280298">
    <property type="component" value="Chromosome"/>
</dbReference>
<reference evidence="2 3" key="1">
    <citation type="journal article" date="2019" name="Int. J. Syst. Evol. Microbiol.">
        <title>Streptomyces cyaneochromogenes sp. nov., a blue pigment-producing actinomycete from manganese-contaminated soil.</title>
        <authorList>
            <person name="Tang X."/>
            <person name="Zhao J."/>
            <person name="Li K."/>
            <person name="Chen Z."/>
            <person name="Sun Y."/>
            <person name="Gao J."/>
        </authorList>
    </citation>
    <scope>NUCLEOTIDE SEQUENCE [LARGE SCALE GENOMIC DNA]</scope>
    <source>
        <strain evidence="2 3">MK-45</strain>
    </source>
</reference>
<evidence type="ECO:0000313" key="3">
    <source>
        <dbReference type="Proteomes" id="UP000280298"/>
    </source>
</evidence>
<protein>
    <recommendedName>
        <fullName evidence="4">Trehalose-phosphatase</fullName>
    </recommendedName>
</protein>
<dbReference type="KEGG" id="scya:EJ357_02050"/>
<dbReference type="Pfam" id="PF02358">
    <property type="entry name" value="Trehalose_PPase"/>
    <property type="match status" value="1"/>
</dbReference>
<evidence type="ECO:0000256" key="1">
    <source>
        <dbReference type="SAM" id="MobiDB-lite"/>
    </source>
</evidence>
<name>A0A3S5HT91_9ACTN</name>
<gene>
    <name evidence="2" type="ORF">EJ357_02050</name>
</gene>
<dbReference type="GO" id="GO:0005992">
    <property type="term" value="P:trehalose biosynthetic process"/>
    <property type="evidence" value="ECO:0007669"/>
    <property type="project" value="InterPro"/>
</dbReference>
<dbReference type="EMBL" id="CP034539">
    <property type="protein sequence ID" value="AZQ32380.1"/>
    <property type="molecule type" value="Genomic_DNA"/>
</dbReference>
<dbReference type="InterPro" id="IPR023214">
    <property type="entry name" value="HAD_sf"/>
</dbReference>
<keyword evidence="3" id="KW-1185">Reference proteome</keyword>
<evidence type="ECO:0008006" key="4">
    <source>
        <dbReference type="Google" id="ProtNLM"/>
    </source>
</evidence>
<dbReference type="SUPFAM" id="SSF56784">
    <property type="entry name" value="HAD-like"/>
    <property type="match status" value="1"/>
</dbReference>
<feature type="region of interest" description="Disordered" evidence="1">
    <location>
        <begin position="1"/>
        <end position="22"/>
    </location>
</feature>
<dbReference type="Gene3D" id="3.30.70.1020">
    <property type="entry name" value="Trehalose-6-phosphate phosphatase related protein, domain 2"/>
    <property type="match status" value="1"/>
</dbReference>
<dbReference type="InterPro" id="IPR036412">
    <property type="entry name" value="HAD-like_sf"/>
</dbReference>
<dbReference type="InterPro" id="IPR003337">
    <property type="entry name" value="Trehalose_PPase"/>
</dbReference>
<dbReference type="Gene3D" id="3.40.50.1000">
    <property type="entry name" value="HAD superfamily/HAD-like"/>
    <property type="match status" value="1"/>
</dbReference>